<gene>
    <name evidence="8" type="primary">fliO</name>
    <name evidence="8" type="ORF">HCU74_05025</name>
</gene>
<comment type="subcellular location">
    <subcellularLocation>
        <location evidence="7">Cell membrane</location>
    </subcellularLocation>
    <subcellularLocation>
        <location evidence="7">Bacterial flagellum basal body</location>
    </subcellularLocation>
</comment>
<reference evidence="8 9" key="1">
    <citation type="submission" date="2020-04" db="EMBL/GenBank/DDBJ databases">
        <authorList>
            <person name="Yoon J."/>
        </authorList>
    </citation>
    <scope>NUCLEOTIDE SEQUENCE [LARGE SCALE GENOMIC DNA]</scope>
    <source>
        <strain evidence="8 9">KMU-166</strain>
    </source>
</reference>
<evidence type="ECO:0000256" key="3">
    <source>
        <dbReference type="ARBA" id="ARBA00022989"/>
    </source>
</evidence>
<comment type="caution">
    <text evidence="8">The sequence shown here is derived from an EMBL/GenBank/DDBJ whole genome shotgun (WGS) entry which is preliminary data.</text>
</comment>
<dbReference type="InterPro" id="IPR052205">
    <property type="entry name" value="FliO/MopB"/>
</dbReference>
<dbReference type="InterPro" id="IPR022781">
    <property type="entry name" value="Flagellar_biosynth_FliO"/>
</dbReference>
<keyword evidence="3 7" id="KW-1133">Transmembrane helix</keyword>
<evidence type="ECO:0000256" key="6">
    <source>
        <dbReference type="ARBA" id="ARBA00037937"/>
    </source>
</evidence>
<dbReference type="PANTHER" id="PTHR38766:SF1">
    <property type="entry name" value="FLAGELLAR PROTEIN FLIO"/>
    <property type="match status" value="1"/>
</dbReference>
<evidence type="ECO:0000256" key="7">
    <source>
        <dbReference type="RuleBase" id="RU362064"/>
    </source>
</evidence>
<comment type="similarity">
    <text evidence="6 7">Belongs to the FliO/MopB family.</text>
</comment>
<accession>A0ABX1GEG6</accession>
<dbReference type="NCBIfam" id="TIGR03500">
    <property type="entry name" value="FliO_TIGR"/>
    <property type="match status" value="1"/>
</dbReference>
<dbReference type="PANTHER" id="PTHR38766">
    <property type="entry name" value="FLAGELLAR PROTEIN FLIO"/>
    <property type="match status" value="1"/>
</dbReference>
<evidence type="ECO:0000256" key="4">
    <source>
        <dbReference type="ARBA" id="ARBA00023136"/>
    </source>
</evidence>
<keyword evidence="8" id="KW-0966">Cell projection</keyword>
<proteinExistence type="inferred from homology"/>
<keyword evidence="4 7" id="KW-0472">Membrane</keyword>
<evidence type="ECO:0000256" key="5">
    <source>
        <dbReference type="ARBA" id="ARBA00023143"/>
    </source>
</evidence>
<keyword evidence="5 7" id="KW-0975">Bacterial flagellum</keyword>
<keyword evidence="8" id="KW-0378">Hydrolase</keyword>
<name>A0ABX1GEG6_9GAMM</name>
<sequence length="150" mass="15728">MSVRTTLTWALLLPWWASAEEVNTAAEGAAPAAGTLPLVGGSDVIGTFGSLVLIVIALLAMAWFMRRLRQVQGPSRAGVNVVAQIPVGMKERLLVVQVEGEKLLVGCTPGSMQTLHQWTSPPGDDDTAAPQGFASVIARQLAERRGGGPS</sequence>
<feature type="transmembrane region" description="Helical" evidence="7">
    <location>
        <begin position="43"/>
        <end position="65"/>
    </location>
</feature>
<dbReference type="GO" id="GO:0016787">
    <property type="term" value="F:hydrolase activity"/>
    <property type="evidence" value="ECO:0007669"/>
    <property type="project" value="UniProtKB-KW"/>
</dbReference>
<keyword evidence="8" id="KW-0969">Cilium</keyword>
<protein>
    <recommendedName>
        <fullName evidence="7">Flagellar protein</fullName>
    </recommendedName>
</protein>
<keyword evidence="2 7" id="KW-0812">Transmembrane</keyword>
<organism evidence="8 9">
    <name type="scientific">Spongiibacter thalassae</name>
    <dbReference type="NCBI Taxonomy" id="2721624"/>
    <lineage>
        <taxon>Bacteria</taxon>
        <taxon>Pseudomonadati</taxon>
        <taxon>Pseudomonadota</taxon>
        <taxon>Gammaproteobacteria</taxon>
        <taxon>Cellvibrionales</taxon>
        <taxon>Spongiibacteraceae</taxon>
        <taxon>Spongiibacter</taxon>
    </lineage>
</organism>
<dbReference type="RefSeq" id="WP_168449333.1">
    <property type="nucleotide sequence ID" value="NZ_JAAWWK010000002.1"/>
</dbReference>
<dbReference type="Pfam" id="PF04347">
    <property type="entry name" value="FliO"/>
    <property type="match status" value="1"/>
</dbReference>
<evidence type="ECO:0000256" key="2">
    <source>
        <dbReference type="ARBA" id="ARBA00022692"/>
    </source>
</evidence>
<keyword evidence="8" id="KW-0282">Flagellum</keyword>
<keyword evidence="9" id="KW-1185">Reference proteome</keyword>
<evidence type="ECO:0000313" key="8">
    <source>
        <dbReference type="EMBL" id="NKI16782.1"/>
    </source>
</evidence>
<dbReference type="EMBL" id="JAAWWK010000002">
    <property type="protein sequence ID" value="NKI16782.1"/>
    <property type="molecule type" value="Genomic_DNA"/>
</dbReference>
<dbReference type="Proteomes" id="UP000765845">
    <property type="component" value="Unassembled WGS sequence"/>
</dbReference>
<evidence type="ECO:0000313" key="9">
    <source>
        <dbReference type="Proteomes" id="UP000765845"/>
    </source>
</evidence>
<keyword evidence="1 7" id="KW-1003">Cell membrane</keyword>
<evidence type="ECO:0000256" key="1">
    <source>
        <dbReference type="ARBA" id="ARBA00022475"/>
    </source>
</evidence>